<dbReference type="SMART" id="SM00291">
    <property type="entry name" value="ZnF_ZZ"/>
    <property type="match status" value="1"/>
</dbReference>
<dbReference type="GO" id="GO:0008270">
    <property type="term" value="F:zinc ion binding"/>
    <property type="evidence" value="ECO:0007669"/>
    <property type="project" value="UniProtKB-KW"/>
</dbReference>
<dbReference type="GO" id="GO:0005776">
    <property type="term" value="C:autophagosome"/>
    <property type="evidence" value="ECO:0007669"/>
    <property type="project" value="UniProtKB-SubCell"/>
</dbReference>
<feature type="region of interest" description="Disordered" evidence="12">
    <location>
        <begin position="678"/>
        <end position="702"/>
    </location>
</feature>
<keyword evidence="3" id="KW-0813">Transport</keyword>
<keyword evidence="9" id="KW-0072">Autophagy</keyword>
<dbReference type="GO" id="GO:0031410">
    <property type="term" value="C:cytoplasmic vesicle"/>
    <property type="evidence" value="ECO:0007669"/>
    <property type="project" value="UniProtKB-KW"/>
</dbReference>
<dbReference type="CDD" id="cd14947">
    <property type="entry name" value="NBR1_like"/>
    <property type="match status" value="1"/>
</dbReference>
<dbReference type="InterPro" id="IPR000270">
    <property type="entry name" value="PB1_dom"/>
</dbReference>
<comment type="caution">
    <text evidence="15">The sequence shown here is derived from an EMBL/GenBank/DDBJ whole genome shotgun (WGS) entry which is preliminary data.</text>
</comment>
<dbReference type="InterPro" id="IPR043145">
    <property type="entry name" value="Znf_ZZ_sf"/>
</dbReference>
<evidence type="ECO:0000256" key="12">
    <source>
        <dbReference type="SAM" id="MobiDB-lite"/>
    </source>
</evidence>
<dbReference type="Proteomes" id="UP001370490">
    <property type="component" value="Unassembled WGS sequence"/>
</dbReference>
<dbReference type="Pfam" id="PF00564">
    <property type="entry name" value="PB1"/>
    <property type="match status" value="1"/>
</dbReference>
<dbReference type="SUPFAM" id="SSF46934">
    <property type="entry name" value="UBA-like"/>
    <property type="match status" value="1"/>
</dbReference>
<dbReference type="EMBL" id="JBAMMX010000016">
    <property type="protein sequence ID" value="KAK6924783.1"/>
    <property type="molecule type" value="Genomic_DNA"/>
</dbReference>
<evidence type="ECO:0000256" key="4">
    <source>
        <dbReference type="ARBA" id="ARBA00022554"/>
    </source>
</evidence>
<dbReference type="FunFam" id="1.10.8.10:FF:000085">
    <property type="entry name" value="protein NBR1 homolog"/>
    <property type="match status" value="1"/>
</dbReference>
<keyword evidence="6 11" id="KW-0863">Zinc-finger</keyword>
<evidence type="ECO:0000256" key="9">
    <source>
        <dbReference type="ARBA" id="ARBA00023006"/>
    </source>
</evidence>
<dbReference type="GO" id="GO:0006914">
    <property type="term" value="P:autophagy"/>
    <property type="evidence" value="ECO:0007669"/>
    <property type="project" value="UniProtKB-KW"/>
</dbReference>
<dbReference type="PANTHER" id="PTHR20930">
    <property type="entry name" value="OVARIAN CARCINOMA ANTIGEN CA125-RELATED"/>
    <property type="match status" value="1"/>
</dbReference>
<dbReference type="SUPFAM" id="SSF57850">
    <property type="entry name" value="RING/U-box"/>
    <property type="match status" value="1"/>
</dbReference>
<dbReference type="FunFam" id="2.60.40.10:FF:000199">
    <property type="entry name" value="next to BRCA1 gene 1 protein-like"/>
    <property type="match status" value="1"/>
</dbReference>
<dbReference type="CDD" id="cd14319">
    <property type="entry name" value="UBA_NBR1"/>
    <property type="match status" value="2"/>
</dbReference>
<evidence type="ECO:0000256" key="10">
    <source>
        <dbReference type="ARBA" id="ARBA00023329"/>
    </source>
</evidence>
<keyword evidence="5" id="KW-0479">Metal-binding</keyword>
<evidence type="ECO:0000256" key="6">
    <source>
        <dbReference type="ARBA" id="ARBA00022771"/>
    </source>
</evidence>
<feature type="domain" description="PB1" evidence="14">
    <location>
        <begin position="3"/>
        <end position="88"/>
    </location>
</feature>
<dbReference type="SMART" id="SM00666">
    <property type="entry name" value="PB1"/>
    <property type="match status" value="1"/>
</dbReference>
<evidence type="ECO:0000256" key="1">
    <source>
        <dbReference type="ARBA" id="ARBA00004116"/>
    </source>
</evidence>
<keyword evidence="8" id="KW-0653">Protein transport</keyword>
<dbReference type="InterPro" id="IPR009060">
    <property type="entry name" value="UBA-like_sf"/>
</dbReference>
<sequence length="847" mass="91832">MASVVFKAKFGDTLRRFNVSIKDDEQLNLDMNGLRMKVLSLFNLASDADIKLTYVDEDGDVVALVDEEDLHDVIRQCLNPVRINVLLNTDRTAKSFGRLSGTSTPIRSPRAQQPVPNLNASIAEILKFVPAPFQETLSKLSLDMALKAVTSAPVFAEAELIELLSSRGISIPDLVSQSQVDPVASTQSGASRVVDPSLAKDPEALKDGSNLQKVPSGSKVVDIGTMITQEQLDLGHKSRCTGTSGNTAPVSTIGLSGSISKSLKNVNLAPAAPKTFSNDVISVDHVLNGSKFAASGRSADPTKHSTTVPPQCAEFGGGGANVLYPTDAGNSSKVPTGNSAMLPYSWTAYTNTCPFSGVPLSTEPYVPPKPAAPIPPFRRGYHHIDGAVVFHRGVLCDGCGVNPITGPRFKSKVKEDYDLCSICFSEIGNEADYVRIDRPASFRQPWPLKGFYQPLKPQWVRPSHPPHVMRSCGMKPVRPRLDSRFILDVNVMDGTILSPSTDFTKIWRMRNNGTTVWPKGTQLIWIGGDRFSTTNLVELEIPVDGLPEEKELDVAVDFKAPELPGRYVSYWRMALPSGQKFGQRVWVLIQVATVAEDSASFGCGGINLNLPPESDGRVAQVIDVDVEPLLPSGLDLNKAKETVRCSADEESNNFLSGSIPKPGEAADKKINLLGASLSEPHNSETAGESGKQCLAEKPSDSNDLNFPINDTLIVGSGVSEPLPSEVSIVSYPVVDLSTPTVPISAPVLDVPASSAWLSGNRDVEQTLLKELEDMGFKQVDLNKEILRRNEYDLEQSVDDLCGAPEWDPILEELNEMGFCDREMNKKLLKKNNGSIKCVVMDLIAREE</sequence>
<dbReference type="SUPFAM" id="SSF54277">
    <property type="entry name" value="CAD &amp; PB1 domains"/>
    <property type="match status" value="1"/>
</dbReference>
<dbReference type="InterPro" id="IPR056893">
    <property type="entry name" value="UBA_Nbr1_C"/>
</dbReference>
<keyword evidence="10" id="KW-0968">Cytoplasmic vesicle</keyword>
<evidence type="ECO:0000259" key="14">
    <source>
        <dbReference type="PROSITE" id="PS51745"/>
    </source>
</evidence>
<dbReference type="PROSITE" id="PS51745">
    <property type="entry name" value="PB1"/>
    <property type="match status" value="1"/>
</dbReference>
<evidence type="ECO:0000256" key="11">
    <source>
        <dbReference type="PROSITE-ProRule" id="PRU00228"/>
    </source>
</evidence>
<dbReference type="Gene3D" id="3.30.60.90">
    <property type="match status" value="1"/>
</dbReference>
<dbReference type="InterPro" id="IPR032350">
    <property type="entry name" value="Nbr1_FW"/>
</dbReference>
<dbReference type="PANTHER" id="PTHR20930:SF0">
    <property type="entry name" value="PROTEIN ILRUN"/>
    <property type="match status" value="1"/>
</dbReference>
<dbReference type="Pfam" id="PF24932">
    <property type="entry name" value="UBA_NBR1_C"/>
    <property type="match status" value="2"/>
</dbReference>
<keyword evidence="4" id="KW-0926">Vacuole</keyword>
<evidence type="ECO:0000256" key="2">
    <source>
        <dbReference type="ARBA" id="ARBA00004419"/>
    </source>
</evidence>
<protein>
    <submittedName>
        <fullName evidence="15">Zinc finger, ZZ-type</fullName>
    </submittedName>
</protein>
<accession>A0AAN8Z8U5</accession>
<comment type="subcellular location">
    <subcellularLocation>
        <location evidence="2">Cytoplasmic vesicle</location>
        <location evidence="2">Autophagosome</location>
    </subcellularLocation>
    <subcellularLocation>
        <location evidence="1">Vacuole</location>
    </subcellularLocation>
</comment>
<dbReference type="InterPro" id="IPR000433">
    <property type="entry name" value="Znf_ZZ"/>
</dbReference>
<evidence type="ECO:0000256" key="8">
    <source>
        <dbReference type="ARBA" id="ARBA00022927"/>
    </source>
</evidence>
<evidence type="ECO:0000259" key="13">
    <source>
        <dbReference type="PROSITE" id="PS50135"/>
    </source>
</evidence>
<feature type="domain" description="ZZ-type" evidence="13">
    <location>
        <begin position="391"/>
        <end position="441"/>
    </location>
</feature>
<dbReference type="Gene3D" id="3.10.20.90">
    <property type="entry name" value="Phosphatidylinositol 3-kinase Catalytic Subunit, Chain A, domain 1"/>
    <property type="match status" value="1"/>
</dbReference>
<gene>
    <name evidence="15" type="ORF">RJ641_009109</name>
</gene>
<dbReference type="InterPro" id="IPR013783">
    <property type="entry name" value="Ig-like_fold"/>
</dbReference>
<evidence type="ECO:0000313" key="16">
    <source>
        <dbReference type="Proteomes" id="UP001370490"/>
    </source>
</evidence>
<name>A0AAN8Z8U5_9MAGN</name>
<organism evidence="15 16">
    <name type="scientific">Dillenia turbinata</name>
    <dbReference type="NCBI Taxonomy" id="194707"/>
    <lineage>
        <taxon>Eukaryota</taxon>
        <taxon>Viridiplantae</taxon>
        <taxon>Streptophyta</taxon>
        <taxon>Embryophyta</taxon>
        <taxon>Tracheophyta</taxon>
        <taxon>Spermatophyta</taxon>
        <taxon>Magnoliopsida</taxon>
        <taxon>eudicotyledons</taxon>
        <taxon>Gunneridae</taxon>
        <taxon>Pentapetalae</taxon>
        <taxon>Dilleniales</taxon>
        <taxon>Dilleniaceae</taxon>
        <taxon>Dillenia</taxon>
    </lineage>
</organism>
<dbReference type="Pfam" id="PF16158">
    <property type="entry name" value="N_BRCA1_IG"/>
    <property type="match status" value="1"/>
</dbReference>
<dbReference type="GO" id="GO:0015031">
    <property type="term" value="P:protein transport"/>
    <property type="evidence" value="ECO:0007669"/>
    <property type="project" value="UniProtKB-KW"/>
</dbReference>
<reference evidence="15 16" key="1">
    <citation type="submission" date="2023-12" db="EMBL/GenBank/DDBJ databases">
        <title>A high-quality genome assembly for Dillenia turbinata (Dilleniales).</title>
        <authorList>
            <person name="Chanderbali A."/>
        </authorList>
    </citation>
    <scope>NUCLEOTIDE SEQUENCE [LARGE SCALE GENOMIC DNA]</scope>
    <source>
        <strain evidence="15">LSX21</strain>
        <tissue evidence="15">Leaf</tissue>
    </source>
</reference>
<dbReference type="AlphaFoldDB" id="A0AAN8Z8U5"/>
<dbReference type="Pfam" id="PF00569">
    <property type="entry name" value="ZZ"/>
    <property type="match status" value="1"/>
</dbReference>
<evidence type="ECO:0000256" key="5">
    <source>
        <dbReference type="ARBA" id="ARBA00022723"/>
    </source>
</evidence>
<evidence type="ECO:0000256" key="7">
    <source>
        <dbReference type="ARBA" id="ARBA00022833"/>
    </source>
</evidence>
<dbReference type="Gene3D" id="1.10.8.10">
    <property type="entry name" value="DNA helicase RuvA subunit, C-terminal domain"/>
    <property type="match status" value="2"/>
</dbReference>
<dbReference type="PROSITE" id="PS50135">
    <property type="entry name" value="ZF_ZZ_2"/>
    <property type="match status" value="1"/>
</dbReference>
<dbReference type="Gene3D" id="2.60.40.10">
    <property type="entry name" value="Immunoglobulins"/>
    <property type="match status" value="1"/>
</dbReference>
<evidence type="ECO:0000256" key="3">
    <source>
        <dbReference type="ARBA" id="ARBA00022448"/>
    </source>
</evidence>
<keyword evidence="16" id="KW-1185">Reference proteome</keyword>
<dbReference type="InterPro" id="IPR053793">
    <property type="entry name" value="PB1-like"/>
</dbReference>
<keyword evidence="7" id="KW-0862">Zinc</keyword>
<proteinExistence type="predicted"/>
<evidence type="ECO:0000313" key="15">
    <source>
        <dbReference type="EMBL" id="KAK6924783.1"/>
    </source>
</evidence>